<evidence type="ECO:0000313" key="2">
    <source>
        <dbReference type="Proteomes" id="UP000515161"/>
    </source>
</evidence>
<dbReference type="Proteomes" id="UP000515161">
    <property type="component" value="Unplaced"/>
</dbReference>
<dbReference type="RefSeq" id="XP_034072018.1">
    <property type="nucleotide sequence ID" value="XM_034216127.1"/>
</dbReference>
<proteinExistence type="predicted"/>
<dbReference type="OrthoDB" id="3797628at2759"/>
<evidence type="ECO:0000313" key="3">
    <source>
        <dbReference type="RefSeq" id="XP_034072018.1"/>
    </source>
</evidence>
<reference evidence="3" key="1">
    <citation type="submission" date="2025-08" db="UniProtKB">
        <authorList>
            <consortium name="RefSeq"/>
        </authorList>
    </citation>
    <scope>IDENTIFICATION</scope>
</reference>
<dbReference type="Gene3D" id="1.25.40.690">
    <property type="match status" value="1"/>
</dbReference>
<gene>
    <name evidence="3" type="primary">LOC117546045</name>
</gene>
<dbReference type="InterPro" id="IPR021967">
    <property type="entry name" value="Nup98_C"/>
</dbReference>
<protein>
    <submittedName>
        <fullName evidence="3">Nuclear pore complex protein Nup98-Nup96-like</fullName>
    </submittedName>
</protein>
<dbReference type="InParanoid" id="A0A6P8U5F0"/>
<dbReference type="AlphaFoldDB" id="A0A6P8U5F0"/>
<accession>A0A6P8U5F0</accession>
<sequence length="669" mass="76325">MDAALFRGRSFRVGWGPGWTLVHSGERVSSEEKNSNSSTKNEFSFLPSAKSRPLMESCYKVVVEQLEVKGQDQEDDDDVQRPLEISLMNSSVETPSGSPCPLVTPRPGVEALHQYSDWIRELSSRGAAEPLLGPWSEVWSLLEALWGRLGSELEDISEYEQQIQRRNTFSSWLSRGASSRVEEEVALAGKHRHTDAIFSLLTGNQISSACRLAQSQGDHRLSLLLSQAGGSQDCRELLFLQLNDWRSLQTDSYVPEERLKIYTLLSGRGVWQSSDSSVNVFSELDWKRCIGVSLWFLLPPTSSVADALSGYEAAFQGSCEGGKYAVAPLPPYLEEEEPHLEEEEEEETKRPLHDLCFHLLKLYRDRHYSLQQLLDPLSVTWQRLDYRLSWHLWGVLQALHYTHLSSSRQGLLHSSYAAQLESKGLWHMAIFILMHIHDHTQRERAVKEMLALYCPLQETEDSQQRERFLTERLLLPETWIHQAKATRARRHAAHQQEALHLYRAGAWSQCHRLLIQHLASDCIINDNHNFLLEFLEGLAVPERSATIQDWDTAGGVYLDYIRVIQTLQRIQQLESAGYELERLHSDVTSLCSRIELLPCSCARDRLAQSEMAKRVANILRVVLSLQHPLSIPLARLAPHIARLPMPEDYTLEELRGLTQAYLQQLVLSQ</sequence>
<dbReference type="Pfam" id="PF12110">
    <property type="entry name" value="Nup96"/>
    <property type="match status" value="1"/>
</dbReference>
<organism evidence="2 3">
    <name type="scientific">Gymnodraco acuticeps</name>
    <name type="common">Antarctic dragonfish</name>
    <dbReference type="NCBI Taxonomy" id="8218"/>
    <lineage>
        <taxon>Eukaryota</taxon>
        <taxon>Metazoa</taxon>
        <taxon>Chordata</taxon>
        <taxon>Craniata</taxon>
        <taxon>Vertebrata</taxon>
        <taxon>Euteleostomi</taxon>
        <taxon>Actinopterygii</taxon>
        <taxon>Neopterygii</taxon>
        <taxon>Teleostei</taxon>
        <taxon>Neoteleostei</taxon>
        <taxon>Acanthomorphata</taxon>
        <taxon>Eupercaria</taxon>
        <taxon>Perciformes</taxon>
        <taxon>Notothenioidei</taxon>
        <taxon>Bathydraconidae</taxon>
        <taxon>Gymnodraco</taxon>
    </lineage>
</organism>
<dbReference type="GeneID" id="117546045"/>
<dbReference type="KEGG" id="gacu:117546045"/>
<keyword evidence="2" id="KW-1185">Reference proteome</keyword>
<feature type="domain" description="Nuclear pore complex protein NUP96 C-terminal" evidence="1">
    <location>
        <begin position="196"/>
        <end position="486"/>
    </location>
</feature>
<name>A0A6P8U5F0_GYMAC</name>
<evidence type="ECO:0000259" key="1">
    <source>
        <dbReference type="Pfam" id="PF12110"/>
    </source>
</evidence>